<organism evidence="3 4">
    <name type="scientific">Rotaria socialis</name>
    <dbReference type="NCBI Taxonomy" id="392032"/>
    <lineage>
        <taxon>Eukaryota</taxon>
        <taxon>Metazoa</taxon>
        <taxon>Spiralia</taxon>
        <taxon>Gnathifera</taxon>
        <taxon>Rotifera</taxon>
        <taxon>Eurotatoria</taxon>
        <taxon>Bdelloidea</taxon>
        <taxon>Philodinida</taxon>
        <taxon>Philodinidae</taxon>
        <taxon>Rotaria</taxon>
    </lineage>
</organism>
<gene>
    <name evidence="2" type="ORF">QYT958_LOCUS41325</name>
    <name evidence="3" type="ORF">QYT958_LOCUS41333</name>
    <name evidence="1" type="ORF">UJA718_LOCUS42632</name>
</gene>
<name>A0A822CCI9_9BILA</name>
<dbReference type="AlphaFoldDB" id="A0A822CCI9"/>
<evidence type="ECO:0000313" key="3">
    <source>
        <dbReference type="EMBL" id="CAF5040215.1"/>
    </source>
</evidence>
<evidence type="ECO:0000313" key="1">
    <source>
        <dbReference type="EMBL" id="CAF4831376.1"/>
    </source>
</evidence>
<proteinExistence type="predicted"/>
<dbReference type="EMBL" id="CAJOBP010055548">
    <property type="protein sequence ID" value="CAF4831376.1"/>
    <property type="molecule type" value="Genomic_DNA"/>
</dbReference>
<keyword evidence="5" id="KW-1185">Reference proteome</keyword>
<comment type="caution">
    <text evidence="3">The sequence shown here is derived from an EMBL/GenBank/DDBJ whole genome shotgun (WGS) entry which is preliminary data.</text>
</comment>
<dbReference type="EMBL" id="CAJOBR010046560">
    <property type="protein sequence ID" value="CAF5040098.1"/>
    <property type="molecule type" value="Genomic_DNA"/>
</dbReference>
<accession>A0A822CCI9</accession>
<evidence type="ECO:0000313" key="2">
    <source>
        <dbReference type="EMBL" id="CAF5040098.1"/>
    </source>
</evidence>
<dbReference type="Proteomes" id="UP000663848">
    <property type="component" value="Unassembled WGS sequence"/>
</dbReference>
<feature type="non-terminal residue" evidence="3">
    <location>
        <position position="1"/>
    </location>
</feature>
<protein>
    <submittedName>
        <fullName evidence="3">Uncharacterized protein</fullName>
    </submittedName>
</protein>
<dbReference type="Proteomes" id="UP000663873">
    <property type="component" value="Unassembled WGS sequence"/>
</dbReference>
<evidence type="ECO:0000313" key="5">
    <source>
        <dbReference type="Proteomes" id="UP000663873"/>
    </source>
</evidence>
<dbReference type="EMBL" id="CAJOBR010046620">
    <property type="protein sequence ID" value="CAF5040215.1"/>
    <property type="molecule type" value="Genomic_DNA"/>
</dbReference>
<reference evidence="3" key="1">
    <citation type="submission" date="2021-02" db="EMBL/GenBank/DDBJ databases">
        <authorList>
            <person name="Nowell W R."/>
        </authorList>
    </citation>
    <scope>NUCLEOTIDE SEQUENCE</scope>
</reference>
<sequence>GGCWIFNPLAVTKVTTSFGLDDVPEERLNAMLKKLFSAQITGDVHEELVKAAANGNIAVTLY</sequence>
<feature type="non-terminal residue" evidence="3">
    <location>
        <position position="62"/>
    </location>
</feature>
<evidence type="ECO:0000313" key="4">
    <source>
        <dbReference type="Proteomes" id="UP000663848"/>
    </source>
</evidence>